<comment type="caution">
    <text evidence="1">The sequence shown here is derived from an EMBL/GenBank/DDBJ whole genome shotgun (WGS) entry which is preliminary data.</text>
</comment>
<dbReference type="Proteomes" id="UP001162992">
    <property type="component" value="Chromosome 1"/>
</dbReference>
<proteinExistence type="predicted"/>
<accession>A0ACC2EWU1</accession>
<keyword evidence="2" id="KW-1185">Reference proteome</keyword>
<protein>
    <submittedName>
        <fullName evidence="1">Uncharacterized protein</fullName>
    </submittedName>
</protein>
<sequence>MDSFRWWSKETVALVTGANKGIGFAIVKQLAKEGLTPILTSRNIQNGQRASDMLREEGLYVMFHQLDVTDPDSISRLADWVKDKFGGIDILINNAGIAYTTSPLSPDSMELAHSILETNYYGAKRVTEAMLPLFRHSSTPGNRIVNVSSMTGQLSVFRDEYWKKQLSSVDNLAEELINSFLQNCLLKIEENLHRKSPGLEVIRADLPCPNSFVYYALSKAVLNAYSRMLARDLSKRTKDQKFYVNCICPGPTCTEMTLNSGHTPEEGADTAVWLALLPASECTTGKFYLKRKERSIEYIEELFPILQAFLNKIK</sequence>
<dbReference type="EMBL" id="CM055092">
    <property type="protein sequence ID" value="KAJ7571034.1"/>
    <property type="molecule type" value="Genomic_DNA"/>
</dbReference>
<evidence type="ECO:0000313" key="1">
    <source>
        <dbReference type="EMBL" id="KAJ7571034.1"/>
    </source>
</evidence>
<evidence type="ECO:0000313" key="2">
    <source>
        <dbReference type="Proteomes" id="UP001162992"/>
    </source>
</evidence>
<gene>
    <name evidence="1" type="ORF">O6H91_01G146200</name>
</gene>
<organism evidence="1 2">
    <name type="scientific">Diphasiastrum complanatum</name>
    <name type="common">Issler's clubmoss</name>
    <name type="synonym">Lycopodium complanatum</name>
    <dbReference type="NCBI Taxonomy" id="34168"/>
    <lineage>
        <taxon>Eukaryota</taxon>
        <taxon>Viridiplantae</taxon>
        <taxon>Streptophyta</taxon>
        <taxon>Embryophyta</taxon>
        <taxon>Tracheophyta</taxon>
        <taxon>Lycopodiopsida</taxon>
        <taxon>Lycopodiales</taxon>
        <taxon>Lycopodiaceae</taxon>
        <taxon>Lycopodioideae</taxon>
        <taxon>Diphasiastrum</taxon>
    </lineage>
</organism>
<name>A0ACC2EWU1_DIPCM</name>
<reference evidence="2" key="1">
    <citation type="journal article" date="2024" name="Proc. Natl. Acad. Sci. U.S.A.">
        <title>Extraordinary preservation of gene collinearity over three hundred million years revealed in homosporous lycophytes.</title>
        <authorList>
            <person name="Li C."/>
            <person name="Wickell D."/>
            <person name="Kuo L.Y."/>
            <person name="Chen X."/>
            <person name="Nie B."/>
            <person name="Liao X."/>
            <person name="Peng D."/>
            <person name="Ji J."/>
            <person name="Jenkins J."/>
            <person name="Williams M."/>
            <person name="Shu S."/>
            <person name="Plott C."/>
            <person name="Barry K."/>
            <person name="Rajasekar S."/>
            <person name="Grimwood J."/>
            <person name="Han X."/>
            <person name="Sun S."/>
            <person name="Hou Z."/>
            <person name="He W."/>
            <person name="Dai G."/>
            <person name="Sun C."/>
            <person name="Schmutz J."/>
            <person name="Leebens-Mack J.H."/>
            <person name="Li F.W."/>
            <person name="Wang L."/>
        </authorList>
    </citation>
    <scope>NUCLEOTIDE SEQUENCE [LARGE SCALE GENOMIC DNA]</scope>
    <source>
        <strain evidence="2">cv. PW_Plant_1</strain>
    </source>
</reference>